<dbReference type="InterPro" id="IPR001845">
    <property type="entry name" value="HTH_ArsR_DNA-bd_dom"/>
</dbReference>
<accession>A0ABT7A6E0</accession>
<feature type="domain" description="HTH arsR-type" evidence="4">
    <location>
        <begin position="264"/>
        <end position="335"/>
    </location>
</feature>
<dbReference type="RefSeq" id="WP_274047464.1">
    <property type="nucleotide sequence ID" value="NZ_JANCPR020000048.1"/>
</dbReference>
<sequence length="340" mass="37132">MGDRTQYIGGLMLRVHFTGGDLARTRVADGPDPFWESVLSLHRLRETRLEPALSGWREHVARTDVSPLRQLLPLVPPRGYFPDFLTPAESARGFETGLDALLSTPRAQLRCEIGALAATAPLTPEARDIAQGSAAALELLGGALRAYQHSALVPWWQRITARIESDRTWRTRTQWYDGTEAMLRGFGPAMRWCPPVLEADYPVDKDLYLEGRGLLLIPSFFCRRAPVALADPALPPTLVYRANAGVRRQELPTLTAATGRHLARLLGHTRAAVLQALGGECTTSELARRAGVSLSSASEHASVLRDAGLISSSRRRNAVHHSLTPVGLALLDESPTPVPL</sequence>
<keyword evidence="6" id="KW-1185">Reference proteome</keyword>
<dbReference type="SUPFAM" id="SSF46785">
    <property type="entry name" value="Winged helix' DNA-binding domain"/>
    <property type="match status" value="1"/>
</dbReference>
<proteinExistence type="predicted"/>
<dbReference type="PANTHER" id="PTHR43132:SF8">
    <property type="entry name" value="HTH-TYPE TRANSCRIPTIONAL REGULATOR KMTR"/>
    <property type="match status" value="1"/>
</dbReference>
<name>A0ABT7A6E0_9ACTN</name>
<dbReference type="InterPro" id="IPR036388">
    <property type="entry name" value="WH-like_DNA-bd_sf"/>
</dbReference>
<evidence type="ECO:0000256" key="2">
    <source>
        <dbReference type="ARBA" id="ARBA00023125"/>
    </source>
</evidence>
<organism evidence="5 6">
    <name type="scientific">Streptomyces iconiensis</name>
    <dbReference type="NCBI Taxonomy" id="1384038"/>
    <lineage>
        <taxon>Bacteria</taxon>
        <taxon>Bacillati</taxon>
        <taxon>Actinomycetota</taxon>
        <taxon>Actinomycetes</taxon>
        <taxon>Kitasatosporales</taxon>
        <taxon>Streptomycetaceae</taxon>
        <taxon>Streptomyces</taxon>
    </lineage>
</organism>
<reference evidence="5 6" key="1">
    <citation type="submission" date="2023-05" db="EMBL/GenBank/DDBJ databases">
        <title>Streptantibioticus silvisoli sp. nov., acidotolerant actinomycetes 1 from pine litter.</title>
        <authorList>
            <person name="Swiecimska M."/>
            <person name="Golinska P."/>
            <person name="Sangal V."/>
            <person name="Wachnowicz B."/>
            <person name="Goodfellow M."/>
        </authorList>
    </citation>
    <scope>NUCLEOTIDE SEQUENCE [LARGE SCALE GENOMIC DNA]</scope>
    <source>
        <strain evidence="5 6">DSM 42109</strain>
    </source>
</reference>
<dbReference type="InterPro" id="IPR051011">
    <property type="entry name" value="Metal_resp_trans_reg"/>
</dbReference>
<dbReference type="SMART" id="SM00418">
    <property type="entry name" value="HTH_ARSR"/>
    <property type="match status" value="1"/>
</dbReference>
<keyword evidence="3" id="KW-0804">Transcription</keyword>
<dbReference type="InterPro" id="IPR011991">
    <property type="entry name" value="ArsR-like_HTH"/>
</dbReference>
<evidence type="ECO:0000313" key="6">
    <source>
        <dbReference type="Proteomes" id="UP001214441"/>
    </source>
</evidence>
<dbReference type="Pfam" id="PF12840">
    <property type="entry name" value="HTH_20"/>
    <property type="match status" value="1"/>
</dbReference>
<keyword evidence="1" id="KW-0805">Transcription regulation</keyword>
<comment type="caution">
    <text evidence="5">The sequence shown here is derived from an EMBL/GenBank/DDBJ whole genome shotgun (WGS) entry which is preliminary data.</text>
</comment>
<dbReference type="Proteomes" id="UP001214441">
    <property type="component" value="Unassembled WGS sequence"/>
</dbReference>
<evidence type="ECO:0000256" key="3">
    <source>
        <dbReference type="ARBA" id="ARBA00023163"/>
    </source>
</evidence>
<evidence type="ECO:0000256" key="1">
    <source>
        <dbReference type="ARBA" id="ARBA00023015"/>
    </source>
</evidence>
<dbReference type="PANTHER" id="PTHR43132">
    <property type="entry name" value="ARSENICAL RESISTANCE OPERON REPRESSOR ARSR-RELATED"/>
    <property type="match status" value="1"/>
</dbReference>
<keyword evidence="2" id="KW-0238">DNA-binding</keyword>
<dbReference type="InterPro" id="IPR036390">
    <property type="entry name" value="WH_DNA-bd_sf"/>
</dbReference>
<gene>
    <name evidence="5" type="ORF">NMN56_034215</name>
</gene>
<evidence type="ECO:0000259" key="4">
    <source>
        <dbReference type="SMART" id="SM00418"/>
    </source>
</evidence>
<dbReference type="CDD" id="cd00090">
    <property type="entry name" value="HTH_ARSR"/>
    <property type="match status" value="1"/>
</dbReference>
<protein>
    <submittedName>
        <fullName evidence="5">Winged helix-turn-helix domain-containing protein</fullName>
    </submittedName>
</protein>
<dbReference type="EMBL" id="JANCPR020000048">
    <property type="protein sequence ID" value="MDJ1136909.1"/>
    <property type="molecule type" value="Genomic_DNA"/>
</dbReference>
<evidence type="ECO:0000313" key="5">
    <source>
        <dbReference type="EMBL" id="MDJ1136909.1"/>
    </source>
</evidence>
<dbReference type="Gene3D" id="1.10.10.10">
    <property type="entry name" value="Winged helix-like DNA-binding domain superfamily/Winged helix DNA-binding domain"/>
    <property type="match status" value="1"/>
</dbReference>